<dbReference type="InterPro" id="IPR050109">
    <property type="entry name" value="HTH-type_TetR-like_transc_reg"/>
</dbReference>
<reference evidence="6" key="1">
    <citation type="journal article" date="2019" name="Int. J. Syst. Evol. Microbiol.">
        <title>The Global Catalogue of Microorganisms (GCM) 10K type strain sequencing project: providing services to taxonomists for standard genome sequencing and annotation.</title>
        <authorList>
            <consortium name="The Broad Institute Genomics Platform"/>
            <consortium name="The Broad Institute Genome Sequencing Center for Infectious Disease"/>
            <person name="Wu L."/>
            <person name="Ma J."/>
        </authorList>
    </citation>
    <scope>NUCLEOTIDE SEQUENCE [LARGE SCALE GENOMIC DNA]</scope>
    <source>
        <strain evidence="6">CGMCC 4.7177</strain>
    </source>
</reference>
<keyword evidence="6" id="KW-1185">Reference proteome</keyword>
<dbReference type="Proteomes" id="UP001595839">
    <property type="component" value="Unassembled WGS sequence"/>
</dbReference>
<dbReference type="RefSeq" id="WP_381182455.1">
    <property type="nucleotide sequence ID" value="NZ_JBHSFK010000030.1"/>
</dbReference>
<proteinExistence type="predicted"/>
<dbReference type="PANTHER" id="PTHR30055:SF234">
    <property type="entry name" value="HTH-TYPE TRANSCRIPTIONAL REGULATOR BETI"/>
    <property type="match status" value="1"/>
</dbReference>
<feature type="compositionally biased region" description="Low complexity" evidence="4">
    <location>
        <begin position="16"/>
        <end position="26"/>
    </location>
</feature>
<dbReference type="InterPro" id="IPR009057">
    <property type="entry name" value="Homeodomain-like_sf"/>
</dbReference>
<feature type="compositionally biased region" description="Polar residues" evidence="4">
    <location>
        <begin position="1"/>
        <end position="11"/>
    </location>
</feature>
<feature type="region of interest" description="Disordered" evidence="4">
    <location>
        <begin position="1"/>
        <end position="29"/>
    </location>
</feature>
<dbReference type="PANTHER" id="PTHR30055">
    <property type="entry name" value="HTH-TYPE TRANSCRIPTIONAL REGULATOR RUTR"/>
    <property type="match status" value="1"/>
</dbReference>
<protein>
    <submittedName>
        <fullName evidence="5">TetR/AcrR family transcriptional regulator</fullName>
    </submittedName>
</protein>
<comment type="caution">
    <text evidence="5">The sequence shown here is derived from an EMBL/GenBank/DDBJ whole genome shotgun (WGS) entry which is preliminary data.</text>
</comment>
<dbReference type="SUPFAM" id="SSF48498">
    <property type="entry name" value="Tetracyclin repressor-like, C-terminal domain"/>
    <property type="match status" value="1"/>
</dbReference>
<evidence type="ECO:0000256" key="4">
    <source>
        <dbReference type="SAM" id="MobiDB-lite"/>
    </source>
</evidence>
<keyword evidence="2" id="KW-0238">DNA-binding</keyword>
<dbReference type="EMBL" id="JBHSFK010000030">
    <property type="protein sequence ID" value="MFC4504984.1"/>
    <property type="molecule type" value="Genomic_DNA"/>
</dbReference>
<dbReference type="InterPro" id="IPR036271">
    <property type="entry name" value="Tet_transcr_reg_TetR-rel_C_sf"/>
</dbReference>
<organism evidence="5 6">
    <name type="scientific">Streptomyces vulcanius</name>
    <dbReference type="NCBI Taxonomy" id="1441876"/>
    <lineage>
        <taxon>Bacteria</taxon>
        <taxon>Bacillati</taxon>
        <taxon>Actinomycetota</taxon>
        <taxon>Actinomycetes</taxon>
        <taxon>Kitasatosporales</taxon>
        <taxon>Streptomycetaceae</taxon>
        <taxon>Streptomyces</taxon>
    </lineage>
</organism>
<evidence type="ECO:0000313" key="6">
    <source>
        <dbReference type="Proteomes" id="UP001595839"/>
    </source>
</evidence>
<evidence type="ECO:0000256" key="1">
    <source>
        <dbReference type="ARBA" id="ARBA00023015"/>
    </source>
</evidence>
<keyword evidence="1" id="KW-0805">Transcription regulation</keyword>
<sequence>MTSYPNSSSPVGSAVAARTGRRAAGAGRKRLDDDRRDELLGRLRAIVLAEGFAGLTVDTLAARLQCSKSTLYAISSNRHHLVATALKSFFHEAAERVEKEVAEVTDPAQQIATYLAAVGHQMRRMSVACYEDMLDDDLTREIYTVNSLAATSRVRGMIHAGVESGDFRTVHAEFVSQAVGLLIDGIHSRELLVSTGLSSGDAFVELSDLVLGAVSKTAR</sequence>
<keyword evidence="3" id="KW-0804">Transcription</keyword>
<accession>A0ABV9B027</accession>
<name>A0ABV9B027_9ACTN</name>
<evidence type="ECO:0000256" key="2">
    <source>
        <dbReference type="ARBA" id="ARBA00023125"/>
    </source>
</evidence>
<evidence type="ECO:0000313" key="5">
    <source>
        <dbReference type="EMBL" id="MFC4504984.1"/>
    </source>
</evidence>
<evidence type="ECO:0000256" key="3">
    <source>
        <dbReference type="ARBA" id="ARBA00023163"/>
    </source>
</evidence>
<dbReference type="SUPFAM" id="SSF46689">
    <property type="entry name" value="Homeodomain-like"/>
    <property type="match status" value="1"/>
</dbReference>
<gene>
    <name evidence="5" type="ORF">ACFPIH_36735</name>
</gene>
<dbReference type="Gene3D" id="1.10.357.10">
    <property type="entry name" value="Tetracycline Repressor, domain 2"/>
    <property type="match status" value="1"/>
</dbReference>